<protein>
    <submittedName>
        <fullName evidence="2">HET-domain-containing protein</fullName>
    </submittedName>
</protein>
<dbReference type="PANTHER" id="PTHR24148">
    <property type="entry name" value="ANKYRIN REPEAT DOMAIN-CONTAINING PROTEIN 39 HOMOLOG-RELATED"/>
    <property type="match status" value="1"/>
</dbReference>
<dbReference type="Proteomes" id="UP000235672">
    <property type="component" value="Unassembled WGS sequence"/>
</dbReference>
<dbReference type="STRING" id="1745343.A0A2J6PMX8"/>
<accession>A0A2J6PMX8</accession>
<evidence type="ECO:0000313" key="2">
    <source>
        <dbReference type="EMBL" id="PMD15236.1"/>
    </source>
</evidence>
<keyword evidence="3" id="KW-1185">Reference proteome</keyword>
<proteinExistence type="predicted"/>
<evidence type="ECO:0000259" key="1">
    <source>
        <dbReference type="Pfam" id="PF06985"/>
    </source>
</evidence>
<dbReference type="EMBL" id="KZ613515">
    <property type="protein sequence ID" value="PMD15236.1"/>
    <property type="molecule type" value="Genomic_DNA"/>
</dbReference>
<reference evidence="2 3" key="1">
    <citation type="submission" date="2016-05" db="EMBL/GenBank/DDBJ databases">
        <title>A degradative enzymes factory behind the ericoid mycorrhizal symbiosis.</title>
        <authorList>
            <consortium name="DOE Joint Genome Institute"/>
            <person name="Martino E."/>
            <person name="Morin E."/>
            <person name="Grelet G."/>
            <person name="Kuo A."/>
            <person name="Kohler A."/>
            <person name="Daghino S."/>
            <person name="Barry K."/>
            <person name="Choi C."/>
            <person name="Cichocki N."/>
            <person name="Clum A."/>
            <person name="Copeland A."/>
            <person name="Hainaut M."/>
            <person name="Haridas S."/>
            <person name="Labutti K."/>
            <person name="Lindquist E."/>
            <person name="Lipzen A."/>
            <person name="Khouja H.-R."/>
            <person name="Murat C."/>
            <person name="Ohm R."/>
            <person name="Olson A."/>
            <person name="Spatafora J."/>
            <person name="Veneault-Fourrey C."/>
            <person name="Henrissat B."/>
            <person name="Grigoriev I."/>
            <person name="Martin F."/>
            <person name="Perotto S."/>
        </authorList>
    </citation>
    <scope>NUCLEOTIDE SEQUENCE [LARGE SCALE GENOMIC DNA]</scope>
    <source>
        <strain evidence="2 3">UAMH 7357</strain>
    </source>
</reference>
<feature type="domain" description="Heterokaryon incompatibility" evidence="1">
    <location>
        <begin position="64"/>
        <end position="190"/>
    </location>
</feature>
<dbReference type="PANTHER" id="PTHR24148:SF64">
    <property type="entry name" value="HETEROKARYON INCOMPATIBILITY DOMAIN-CONTAINING PROTEIN"/>
    <property type="match status" value="1"/>
</dbReference>
<name>A0A2J6PMX8_9HELO</name>
<gene>
    <name evidence="2" type="ORF">NA56DRAFT_582513</name>
</gene>
<dbReference type="Pfam" id="PF06985">
    <property type="entry name" value="HET"/>
    <property type="match status" value="1"/>
</dbReference>
<dbReference type="InterPro" id="IPR010730">
    <property type="entry name" value="HET"/>
</dbReference>
<sequence length="195" mass="22288">MSRLAKRKRRNTSISRFSWSSPPYEHTPLPSTTSIRILELQPGEGTDIIACRISVVEFSQALAYEAISYAWGRGIDTRVINCEDRKLRVTANLRDALWRIRDPVNVKLLWADAVCINQLDNEERGFQVRQMPLIYANAVRVLVWLDLPSSAFKDFGLLLEDLDADTMVVASALCKLFDSPWFTRLWVVQEIGMAK</sequence>
<dbReference type="InterPro" id="IPR052895">
    <property type="entry name" value="HetReg/Transcr_Mod"/>
</dbReference>
<organism evidence="2 3">
    <name type="scientific">Hyaloscypha hepaticicola</name>
    <dbReference type="NCBI Taxonomy" id="2082293"/>
    <lineage>
        <taxon>Eukaryota</taxon>
        <taxon>Fungi</taxon>
        <taxon>Dikarya</taxon>
        <taxon>Ascomycota</taxon>
        <taxon>Pezizomycotina</taxon>
        <taxon>Leotiomycetes</taxon>
        <taxon>Helotiales</taxon>
        <taxon>Hyaloscyphaceae</taxon>
        <taxon>Hyaloscypha</taxon>
    </lineage>
</organism>
<feature type="non-terminal residue" evidence="2">
    <location>
        <position position="195"/>
    </location>
</feature>
<evidence type="ECO:0000313" key="3">
    <source>
        <dbReference type="Proteomes" id="UP000235672"/>
    </source>
</evidence>
<dbReference type="AlphaFoldDB" id="A0A2J6PMX8"/>
<dbReference type="OrthoDB" id="5386682at2759"/>